<evidence type="ECO:0000256" key="1">
    <source>
        <dbReference type="SAM" id="MobiDB-lite"/>
    </source>
</evidence>
<dbReference type="Gene3D" id="2.60.40.10">
    <property type="entry name" value="Immunoglobulins"/>
    <property type="match status" value="1"/>
</dbReference>
<dbReference type="Proteomes" id="UP001431783">
    <property type="component" value="Unassembled WGS sequence"/>
</dbReference>
<dbReference type="InterPro" id="IPR013783">
    <property type="entry name" value="Ig-like_fold"/>
</dbReference>
<feature type="region of interest" description="Disordered" evidence="1">
    <location>
        <begin position="128"/>
        <end position="150"/>
    </location>
</feature>
<comment type="caution">
    <text evidence="2">The sequence shown here is derived from an EMBL/GenBank/DDBJ whole genome shotgun (WGS) entry which is preliminary data.</text>
</comment>
<gene>
    <name evidence="2" type="ORF">WA026_008606</name>
</gene>
<name>A0AAW1UC26_9CUCU</name>
<dbReference type="AlphaFoldDB" id="A0AAW1UC26"/>
<dbReference type="EMBL" id="JARQZJ010000063">
    <property type="protein sequence ID" value="KAK9880090.1"/>
    <property type="molecule type" value="Genomic_DNA"/>
</dbReference>
<accession>A0AAW1UC26</accession>
<organism evidence="2 3">
    <name type="scientific">Henosepilachna vigintioctopunctata</name>
    <dbReference type="NCBI Taxonomy" id="420089"/>
    <lineage>
        <taxon>Eukaryota</taxon>
        <taxon>Metazoa</taxon>
        <taxon>Ecdysozoa</taxon>
        <taxon>Arthropoda</taxon>
        <taxon>Hexapoda</taxon>
        <taxon>Insecta</taxon>
        <taxon>Pterygota</taxon>
        <taxon>Neoptera</taxon>
        <taxon>Endopterygota</taxon>
        <taxon>Coleoptera</taxon>
        <taxon>Polyphaga</taxon>
        <taxon>Cucujiformia</taxon>
        <taxon>Coccinelloidea</taxon>
        <taxon>Coccinellidae</taxon>
        <taxon>Epilachninae</taxon>
        <taxon>Epilachnini</taxon>
        <taxon>Henosepilachna</taxon>
    </lineage>
</organism>
<protein>
    <submittedName>
        <fullName evidence="2">Uncharacterized protein</fullName>
    </submittedName>
</protein>
<evidence type="ECO:0000313" key="2">
    <source>
        <dbReference type="EMBL" id="KAK9880090.1"/>
    </source>
</evidence>
<evidence type="ECO:0000313" key="3">
    <source>
        <dbReference type="Proteomes" id="UP001431783"/>
    </source>
</evidence>
<sequence>MYALDSSLKNGGVRDQPTTATLLVVPTKEDDGAIFRCEVWNRALRPDKKLVSTVTLSVNFRIVWRGQNRPKLGPTLQNFGQSCKLVMVQPCRNPCMDQDRIAEAGDAMLMYHPVLMYRQHHVGNVGKFRTSSGNSQRKGKIMVDVSATRN</sequence>
<keyword evidence="3" id="KW-1185">Reference proteome</keyword>
<proteinExistence type="predicted"/>
<reference evidence="2 3" key="1">
    <citation type="submission" date="2023-03" db="EMBL/GenBank/DDBJ databases">
        <title>Genome insight into feeding habits of ladybird beetles.</title>
        <authorList>
            <person name="Li H.-S."/>
            <person name="Huang Y.-H."/>
            <person name="Pang H."/>
        </authorList>
    </citation>
    <scope>NUCLEOTIDE SEQUENCE [LARGE SCALE GENOMIC DNA]</scope>
    <source>
        <strain evidence="2">SYSU_2023b</strain>
        <tissue evidence="2">Whole body</tissue>
    </source>
</reference>